<accession>A0ABV0JS22</accession>
<evidence type="ECO:0000313" key="2">
    <source>
        <dbReference type="Proteomes" id="UP001442494"/>
    </source>
</evidence>
<reference evidence="1 2" key="1">
    <citation type="submission" date="2022-04" db="EMBL/GenBank/DDBJ databases">
        <title>Positive selection, recombination, and allopatry shape intraspecific diversity of widespread and dominant cyanobacteria.</title>
        <authorList>
            <person name="Wei J."/>
            <person name="Shu W."/>
            <person name="Hu C."/>
        </authorList>
    </citation>
    <scope>NUCLEOTIDE SEQUENCE [LARGE SCALE GENOMIC DNA]</scope>
    <source>
        <strain evidence="1 2">GB2-A5</strain>
    </source>
</reference>
<organism evidence="1 2">
    <name type="scientific">Funiculus sociatus GB2-A5</name>
    <dbReference type="NCBI Taxonomy" id="2933946"/>
    <lineage>
        <taxon>Bacteria</taxon>
        <taxon>Bacillati</taxon>
        <taxon>Cyanobacteriota</taxon>
        <taxon>Cyanophyceae</taxon>
        <taxon>Coleofasciculales</taxon>
        <taxon>Coleofasciculaceae</taxon>
        <taxon>Funiculus</taxon>
    </lineage>
</organism>
<name>A0ABV0JS22_9CYAN</name>
<dbReference type="Proteomes" id="UP001442494">
    <property type="component" value="Unassembled WGS sequence"/>
</dbReference>
<evidence type="ECO:0000313" key="1">
    <source>
        <dbReference type="EMBL" id="MEP0866264.1"/>
    </source>
</evidence>
<protein>
    <submittedName>
        <fullName evidence="1">Uncharacterized protein</fullName>
    </submittedName>
</protein>
<comment type="caution">
    <text evidence="1">The sequence shown here is derived from an EMBL/GenBank/DDBJ whole genome shotgun (WGS) entry which is preliminary data.</text>
</comment>
<dbReference type="EMBL" id="JAMPKK010000040">
    <property type="protein sequence ID" value="MEP0866264.1"/>
    <property type="molecule type" value="Genomic_DNA"/>
</dbReference>
<proteinExistence type="predicted"/>
<keyword evidence="2" id="KW-1185">Reference proteome</keyword>
<sequence>MQNHYQHKEEIPQKKYHNWQWQCFLSNTPRRHISQSSAKLLHPLYTSRRFPQTIEPLLRNACFPYTCADDPT</sequence>
<gene>
    <name evidence="1" type="ORF">NDI37_17520</name>
</gene>